<evidence type="ECO:0000313" key="3">
    <source>
        <dbReference type="Proteomes" id="UP001149303"/>
    </source>
</evidence>
<dbReference type="AlphaFoldDB" id="A0A9X4EPI5"/>
<comment type="caution">
    <text evidence="2">The sequence shown here is derived from an EMBL/GenBank/DDBJ whole genome shotgun (WGS) entry which is preliminary data.</text>
</comment>
<sequence length="307" mass="33660">MATLNIINTNPNKYGVTEKKKSELDALTNQVLYAQDKVEQLQAIVNSLTEKSQLLQSQLATEKANKDLALSNKELLDQVVDNVIDLLTASHGTFDKVVCSDSRIKDVSNSIKEVMDKLIYSAEVVNKLSNLVIRKKVQNPLISDELVTMVTNAGKDANNAVALTLTALNSVFASQATTVESEGTMSLEYLYAIKLYEFITGENLSEDPVDDTSKKVINIIDKIRLNKRKIIIIEEETTVNEPEKACIKELIYKAYNKASLRYKQVLIASNDAMKQLSEAETALSKETGVLNSLQSGLAAANAAALAS</sequence>
<keyword evidence="1" id="KW-0175">Coiled coil</keyword>
<dbReference type="Proteomes" id="UP001149303">
    <property type="component" value="Unassembled WGS sequence"/>
</dbReference>
<proteinExistence type="predicted"/>
<protein>
    <submittedName>
        <fullName evidence="2">Uncharacterized protein</fullName>
    </submittedName>
</protein>
<organism evidence="2 3">
    <name type="scientific">Tenacibaculum larymnensis</name>
    <dbReference type="NCBI Taxonomy" id="2878201"/>
    <lineage>
        <taxon>Bacteria</taxon>
        <taxon>Pseudomonadati</taxon>
        <taxon>Bacteroidota</taxon>
        <taxon>Flavobacteriia</taxon>
        <taxon>Flavobacteriales</taxon>
        <taxon>Flavobacteriaceae</taxon>
        <taxon>Tenacibaculum</taxon>
    </lineage>
</organism>
<accession>A0A9X4EPI5</accession>
<feature type="coiled-coil region" evidence="1">
    <location>
        <begin position="24"/>
        <end position="65"/>
    </location>
</feature>
<evidence type="ECO:0000256" key="1">
    <source>
        <dbReference type="SAM" id="Coils"/>
    </source>
</evidence>
<keyword evidence="3" id="KW-1185">Reference proteome</keyword>
<gene>
    <name evidence="2" type="ORF">LCI24_09205</name>
</gene>
<evidence type="ECO:0000313" key="2">
    <source>
        <dbReference type="EMBL" id="MDE1206973.1"/>
    </source>
</evidence>
<name>A0A9X4EPI5_9FLAO</name>
<dbReference type="RefSeq" id="WP_274640115.1">
    <property type="nucleotide sequence ID" value="NZ_JAIWJY010000005.1"/>
</dbReference>
<dbReference type="EMBL" id="JAIWJY010000005">
    <property type="protein sequence ID" value="MDE1206973.1"/>
    <property type="molecule type" value="Genomic_DNA"/>
</dbReference>
<reference evidence="2" key="1">
    <citation type="submission" date="2021-09" db="EMBL/GenBank/DDBJ databases">
        <authorList>
            <person name="Smyrli M."/>
        </authorList>
    </citation>
    <scope>NUCLEOTIDE SEQUENCE</scope>
    <source>
        <strain evidence="2">LAR25</strain>
    </source>
</reference>